<dbReference type="EMBL" id="MUAJ01000033">
    <property type="protein sequence ID" value="OOR10029.1"/>
    <property type="molecule type" value="Genomic_DNA"/>
</dbReference>
<comment type="caution">
    <text evidence="1">The sequence shown here is derived from an EMBL/GenBank/DDBJ whole genome shotgun (WGS) entry which is preliminary data.</text>
</comment>
<dbReference type="AlphaFoldDB" id="A0A1S9TJS7"/>
<name>A0A1S9TJS7_BACCE</name>
<gene>
    <name evidence="1" type="ORF">BW897_24605</name>
</gene>
<dbReference type="RefSeq" id="WP_016096704.1">
    <property type="nucleotide sequence ID" value="NZ_MUAJ01000033.1"/>
</dbReference>
<accession>A0A1S9TJS7</accession>
<proteinExistence type="predicted"/>
<evidence type="ECO:0000313" key="1">
    <source>
        <dbReference type="EMBL" id="OOR10029.1"/>
    </source>
</evidence>
<dbReference type="Proteomes" id="UP000190906">
    <property type="component" value="Unassembled WGS sequence"/>
</dbReference>
<evidence type="ECO:0008006" key="3">
    <source>
        <dbReference type="Google" id="ProtNLM"/>
    </source>
</evidence>
<dbReference type="PROSITE" id="PS51257">
    <property type="entry name" value="PROKAR_LIPOPROTEIN"/>
    <property type="match status" value="1"/>
</dbReference>
<sequence length="193" mass="21810">MTKKILLLGTFLLAASLLGCKDTEHKDTLNKMETSQKKPEGAKEKISFNNMTTEEYLKNYNNIKSTLSTQGIKILPFNLELEKKSNTYRFYYPKTGDYSDRNAKWVSVMLGESGKMIDGIMYNGHADKPTIKAMIQATNVTWTNELDQLIESIGNEDFSKTVQLEKIKLSVKGNSKNITVMIDSIKLNPPESL</sequence>
<organism evidence="1 2">
    <name type="scientific">Bacillus cereus</name>
    <dbReference type="NCBI Taxonomy" id="1396"/>
    <lineage>
        <taxon>Bacteria</taxon>
        <taxon>Bacillati</taxon>
        <taxon>Bacillota</taxon>
        <taxon>Bacilli</taxon>
        <taxon>Bacillales</taxon>
        <taxon>Bacillaceae</taxon>
        <taxon>Bacillus</taxon>
        <taxon>Bacillus cereus group</taxon>
    </lineage>
</organism>
<evidence type="ECO:0000313" key="2">
    <source>
        <dbReference type="Proteomes" id="UP000190906"/>
    </source>
</evidence>
<protein>
    <recommendedName>
        <fullName evidence="3">Lipoprotein</fullName>
    </recommendedName>
</protein>
<reference evidence="1 2" key="1">
    <citation type="submission" date="2017-01" db="EMBL/GenBank/DDBJ databases">
        <title>Bacillus cereus isolates.</title>
        <authorList>
            <person name="Beno S.M."/>
        </authorList>
    </citation>
    <scope>NUCLEOTIDE SEQUENCE [LARGE SCALE GENOMIC DNA]</scope>
    <source>
        <strain evidence="1 2">FSL H8-0485</strain>
    </source>
</reference>